<dbReference type="PRINTS" id="PR01900">
    <property type="entry name" value="YIDCPROTEIN"/>
</dbReference>
<evidence type="ECO:0000256" key="9">
    <source>
        <dbReference type="ARBA" id="ARBA00023136"/>
    </source>
</evidence>
<evidence type="ECO:0000256" key="8">
    <source>
        <dbReference type="ARBA" id="ARBA00022989"/>
    </source>
</evidence>
<name>A0AAU9D0Y3_9GAMM</name>
<protein>
    <recommendedName>
        <fullName evidence="3 13">Membrane protein insertase YidC</fullName>
    </recommendedName>
    <alternativeName>
        <fullName evidence="12 13">Foldase YidC</fullName>
    </alternativeName>
    <alternativeName>
        <fullName evidence="11 13">Membrane integrase YidC</fullName>
    </alternativeName>
    <alternativeName>
        <fullName evidence="13">Membrane protein YidC</fullName>
    </alternativeName>
</protein>
<dbReference type="Proteomes" id="UP001321450">
    <property type="component" value="Chromosome"/>
</dbReference>
<dbReference type="InterPro" id="IPR019998">
    <property type="entry name" value="Membr_insert_YidC"/>
</dbReference>
<dbReference type="Pfam" id="PF02096">
    <property type="entry name" value="60KD_IMP"/>
    <property type="match status" value="1"/>
</dbReference>
<dbReference type="NCBIfam" id="TIGR03592">
    <property type="entry name" value="yidC_oxa1_cterm"/>
    <property type="match status" value="1"/>
</dbReference>
<dbReference type="Gene3D" id="2.70.98.90">
    <property type="match status" value="1"/>
</dbReference>
<keyword evidence="9 13" id="KW-0472">Membrane</keyword>
<comment type="subunit">
    <text evidence="13">Interacts with the Sec translocase complex via SecD. Specifically interacts with transmembrane segments of nascent integral membrane proteins during membrane integration.</text>
</comment>
<evidence type="ECO:0000259" key="15">
    <source>
        <dbReference type="Pfam" id="PF02096"/>
    </source>
</evidence>
<feature type="domain" description="Membrane insertase YidC/Oxa/ALB C-terminal" evidence="15">
    <location>
        <begin position="352"/>
        <end position="530"/>
    </location>
</feature>
<dbReference type="RefSeq" id="WP_286292573.1">
    <property type="nucleotide sequence ID" value="NZ_AP024718.1"/>
</dbReference>
<gene>
    <name evidence="13" type="primary">yidC</name>
    <name evidence="17" type="ORF">MIN45_P2358</name>
</gene>
<dbReference type="EMBL" id="AP024718">
    <property type="protein sequence ID" value="BCX89984.1"/>
    <property type="molecule type" value="Genomic_DNA"/>
</dbReference>
<evidence type="ECO:0000256" key="5">
    <source>
        <dbReference type="ARBA" id="ARBA00022475"/>
    </source>
</evidence>
<keyword evidence="8 13" id="KW-1133">Transmembrane helix</keyword>
<evidence type="ECO:0000256" key="10">
    <source>
        <dbReference type="ARBA" id="ARBA00023186"/>
    </source>
</evidence>
<sequence length="538" mass="60951">MDNIRFFLFVLFVMLGYMLWAAWQQDYGPKPPQPQATAEAPAAGASTVAPATAPPTATPATAPAGQGKVVVRTDVIRAEIGLVGGDIQLVDLLKYPVSKDKPNVPVRLLSPEPARLFVTQTGFLGDERIAPKHNVPWQAQATEYVMEGRQALKVPLVWRGDGVEIVKTFTFTPGSYEVRVDYQVRNTGAVPWTARHYGQLKRKRPEKNGGSAFIRTFTGVACRTADDPYEKIDFSDIADLPRDWETEGGWCAMVQHYFLAAWLPPRDQINHFYTKALPEEVYLVGSYSPEYRVNPGESRQLGARFYIGPKLQDVLETVAPGLELTVDYGIFTFIAEPIFWLLSWFHKFFGNWGWAIIATTFVIKAIFFPLSAASYKSMAKMRKLQPKMQLLKERFGEDKQKFQQALMQLYREEKVNPLGGCLPILVQIPVFISLYWVLVESVELRQAEFVLWLNDLTSKDPYFILPALMGLTMWIQQKLSPPPTDPVQAQVMKMFPLIFTVFFAFFPAGLVLYWVVNNTLSIVQQWWINKQIEGSAET</sequence>
<accession>A0AAU9D0Y3</accession>
<dbReference type="HAMAP" id="MF_01810">
    <property type="entry name" value="YidC_type1"/>
    <property type="match status" value="1"/>
</dbReference>
<dbReference type="KEGG" id="meiy:MIN45_P2358"/>
<evidence type="ECO:0000256" key="3">
    <source>
        <dbReference type="ARBA" id="ARBA00015325"/>
    </source>
</evidence>
<comment type="subcellular location">
    <subcellularLocation>
        <location evidence="1">Cell inner membrane</location>
        <topology evidence="1">Multi-pass membrane protein</topology>
    </subcellularLocation>
    <subcellularLocation>
        <location evidence="13">Cell membrane</location>
        <topology evidence="13">Multi-pass membrane protein</topology>
    </subcellularLocation>
</comment>
<keyword evidence="7 13" id="KW-0653">Protein transport</keyword>
<evidence type="ECO:0000313" key="18">
    <source>
        <dbReference type="Proteomes" id="UP001321450"/>
    </source>
</evidence>
<dbReference type="CDD" id="cd20070">
    <property type="entry name" value="5TM_YidC_Alb3"/>
    <property type="match status" value="1"/>
</dbReference>
<evidence type="ECO:0000256" key="14">
    <source>
        <dbReference type="SAM" id="MobiDB-lite"/>
    </source>
</evidence>
<dbReference type="InterPro" id="IPR047196">
    <property type="entry name" value="YidC_ALB_C"/>
</dbReference>
<dbReference type="GO" id="GO:0015031">
    <property type="term" value="P:protein transport"/>
    <property type="evidence" value="ECO:0007669"/>
    <property type="project" value="UniProtKB-KW"/>
</dbReference>
<evidence type="ECO:0000256" key="4">
    <source>
        <dbReference type="ARBA" id="ARBA00022448"/>
    </source>
</evidence>
<feature type="region of interest" description="Disordered" evidence="14">
    <location>
        <begin position="30"/>
        <end position="64"/>
    </location>
</feature>
<evidence type="ECO:0000256" key="2">
    <source>
        <dbReference type="ARBA" id="ARBA00010527"/>
    </source>
</evidence>
<dbReference type="NCBIfam" id="NF002353">
    <property type="entry name" value="PRK01318.1-4"/>
    <property type="match status" value="1"/>
</dbReference>
<comment type="function">
    <text evidence="13">Required for the insertion and/or proper folding and/or complex formation of integral membrane proteins into the membrane. Involved in integration of membrane proteins that insert both dependently and independently of the Sec translocase complex, as well as at least some lipoproteins. Aids folding of multispanning membrane proteins.</text>
</comment>
<dbReference type="Pfam" id="PF14849">
    <property type="entry name" value="YidC_periplas"/>
    <property type="match status" value="1"/>
</dbReference>
<dbReference type="InterPro" id="IPR028055">
    <property type="entry name" value="YidC/Oxa/ALB_C"/>
</dbReference>
<dbReference type="CDD" id="cd19961">
    <property type="entry name" value="EcYidC-like_peri"/>
    <property type="match status" value="1"/>
</dbReference>
<feature type="transmembrane region" description="Helical" evidence="13">
    <location>
        <begin position="495"/>
        <end position="516"/>
    </location>
</feature>
<feature type="transmembrane region" description="Helical" evidence="13">
    <location>
        <begin position="417"/>
        <end position="439"/>
    </location>
</feature>
<evidence type="ECO:0000256" key="13">
    <source>
        <dbReference type="HAMAP-Rule" id="MF_01810"/>
    </source>
</evidence>
<evidence type="ECO:0000256" key="11">
    <source>
        <dbReference type="ARBA" id="ARBA00033245"/>
    </source>
</evidence>
<reference evidence="18" key="1">
    <citation type="journal article" date="2024" name="Int. J. Syst. Evol. Microbiol.">
        <title>Methylomarinovum tepidoasis sp. nov., a moderately thermophilic methanotroph of the family Methylothermaceae isolated from a deep-sea hydrothermal field.</title>
        <authorList>
            <person name="Hirayama H."/>
            <person name="Takaki Y."/>
            <person name="Abe M."/>
            <person name="Miyazaki M."/>
            <person name="Uematsu K."/>
            <person name="Matsui Y."/>
            <person name="Takai K."/>
        </authorList>
    </citation>
    <scope>NUCLEOTIDE SEQUENCE [LARGE SCALE GENOMIC DNA]</scope>
    <source>
        <strain evidence="18">IN45</strain>
    </source>
</reference>
<keyword evidence="6 13" id="KW-0812">Transmembrane</keyword>
<feature type="transmembrane region" description="Helical" evidence="13">
    <location>
        <begin position="352"/>
        <end position="375"/>
    </location>
</feature>
<dbReference type="GO" id="GO:0005886">
    <property type="term" value="C:plasma membrane"/>
    <property type="evidence" value="ECO:0007669"/>
    <property type="project" value="UniProtKB-SubCell"/>
</dbReference>
<dbReference type="PRINTS" id="PR00701">
    <property type="entry name" value="60KDINNERMP"/>
</dbReference>
<dbReference type="InterPro" id="IPR001708">
    <property type="entry name" value="YidC/ALB3/OXA1/COX18"/>
</dbReference>
<evidence type="ECO:0000313" key="17">
    <source>
        <dbReference type="EMBL" id="BCX89984.1"/>
    </source>
</evidence>
<evidence type="ECO:0000259" key="16">
    <source>
        <dbReference type="Pfam" id="PF14849"/>
    </source>
</evidence>
<dbReference type="AlphaFoldDB" id="A0AAU9D0Y3"/>
<evidence type="ECO:0000256" key="12">
    <source>
        <dbReference type="ARBA" id="ARBA00033342"/>
    </source>
</evidence>
<dbReference type="PANTHER" id="PTHR12428">
    <property type="entry name" value="OXA1"/>
    <property type="match status" value="1"/>
</dbReference>
<dbReference type="GO" id="GO:0032977">
    <property type="term" value="F:membrane insertase activity"/>
    <property type="evidence" value="ECO:0007669"/>
    <property type="project" value="InterPro"/>
</dbReference>
<evidence type="ECO:0000256" key="6">
    <source>
        <dbReference type="ARBA" id="ARBA00022692"/>
    </source>
</evidence>
<feature type="domain" description="Membrane insertase YidC N-terminal" evidence="16">
    <location>
        <begin position="69"/>
        <end position="341"/>
    </location>
</feature>
<keyword evidence="18" id="KW-1185">Reference proteome</keyword>
<keyword evidence="4 13" id="KW-0813">Transport</keyword>
<dbReference type="InterPro" id="IPR038221">
    <property type="entry name" value="YidC_periplasmic_sf"/>
</dbReference>
<proteinExistence type="inferred from homology"/>
<evidence type="ECO:0000256" key="7">
    <source>
        <dbReference type="ARBA" id="ARBA00022927"/>
    </source>
</evidence>
<dbReference type="NCBIfam" id="NF002352">
    <property type="entry name" value="PRK01318.1-3"/>
    <property type="match status" value="1"/>
</dbReference>
<keyword evidence="10 13" id="KW-0143">Chaperone</keyword>
<dbReference type="InterPro" id="IPR028053">
    <property type="entry name" value="Membr_insert_YidC_N"/>
</dbReference>
<comment type="similarity">
    <text evidence="2 13">Belongs to the OXA1/ALB3/YidC family. Type 1 subfamily.</text>
</comment>
<dbReference type="NCBIfam" id="TIGR03593">
    <property type="entry name" value="yidC_nterm"/>
    <property type="match status" value="1"/>
</dbReference>
<evidence type="ECO:0000256" key="1">
    <source>
        <dbReference type="ARBA" id="ARBA00004429"/>
    </source>
</evidence>
<feature type="transmembrane region" description="Helical" evidence="13">
    <location>
        <begin position="6"/>
        <end position="23"/>
    </location>
</feature>
<dbReference type="GO" id="GO:0051205">
    <property type="term" value="P:protein insertion into membrane"/>
    <property type="evidence" value="ECO:0007669"/>
    <property type="project" value="TreeGrafter"/>
</dbReference>
<dbReference type="PANTHER" id="PTHR12428:SF65">
    <property type="entry name" value="CYTOCHROME C OXIDASE ASSEMBLY PROTEIN COX18, MITOCHONDRIAL"/>
    <property type="match status" value="1"/>
</dbReference>
<feature type="compositionally biased region" description="Low complexity" evidence="14">
    <location>
        <begin position="35"/>
        <end position="51"/>
    </location>
</feature>
<organism evidence="17 18">
    <name type="scientific">Methylomarinovum tepidoasis</name>
    <dbReference type="NCBI Taxonomy" id="2840183"/>
    <lineage>
        <taxon>Bacteria</taxon>
        <taxon>Pseudomonadati</taxon>
        <taxon>Pseudomonadota</taxon>
        <taxon>Gammaproteobacteria</taxon>
        <taxon>Methylococcales</taxon>
        <taxon>Methylothermaceae</taxon>
        <taxon>Methylomarinovum</taxon>
    </lineage>
</organism>
<keyword evidence="5 13" id="KW-1003">Cell membrane</keyword>